<evidence type="ECO:0000256" key="2">
    <source>
        <dbReference type="ARBA" id="ARBA00022801"/>
    </source>
</evidence>
<feature type="chain" id="PRO_5045525443" evidence="3">
    <location>
        <begin position="20"/>
        <end position="419"/>
    </location>
</feature>
<dbReference type="Pfam" id="PF03747">
    <property type="entry name" value="ADP_ribosyl_GH"/>
    <property type="match status" value="1"/>
</dbReference>
<dbReference type="PROSITE" id="PS51257">
    <property type="entry name" value="PROKAR_LIPOPROTEIN"/>
    <property type="match status" value="1"/>
</dbReference>
<evidence type="ECO:0000256" key="3">
    <source>
        <dbReference type="SAM" id="SignalP"/>
    </source>
</evidence>
<keyword evidence="2" id="KW-0378">Hydrolase</keyword>
<gene>
    <name evidence="4" type="ORF">L0U89_14195</name>
</gene>
<dbReference type="Gene3D" id="1.10.4080.10">
    <property type="entry name" value="ADP-ribosylation/Crystallin J1"/>
    <property type="match status" value="1"/>
</dbReference>
<dbReference type="InterPro" id="IPR005502">
    <property type="entry name" value="Ribosyl_crysJ1"/>
</dbReference>
<protein>
    <submittedName>
        <fullName evidence="4">ADP-ribosylglycohydrolase family protein</fullName>
    </submittedName>
</protein>
<dbReference type="InterPro" id="IPR036705">
    <property type="entry name" value="Ribosyl_crysJ1_sf"/>
</dbReference>
<dbReference type="SUPFAM" id="SSF101478">
    <property type="entry name" value="ADP-ribosylglycohydrolase"/>
    <property type="match status" value="1"/>
</dbReference>
<name>A0ABS9BY43_9BACT</name>
<dbReference type="InterPro" id="IPR050792">
    <property type="entry name" value="ADP-ribosylglycohydrolase"/>
</dbReference>
<sequence length="419" mass="46840">MGKISVVLLLFLSVFFSCAPSTKELTGLAPLQISEEELYDKILGMLVGSAIGDAMGAPTEMWPRQEIVSKFGFVTGLDSVIRDVSPEGVWIKNLPPGGTTDDTRWKKLIVEYLVDEPDHKLDPKAFSQKILHTYDLARAEITPKDSLDSLVLEQKTLPVLWLHEWAKAANPFVSGDFPQYQDQLSTFYGGEMVCAGLLYGPVIGSFFPVDVPKAYNEAFNLALFDIGYARDITALSAAWTSLAMNKEIKGDSMVSLIEKLDPENFSEARLVGRTAQRILRLAQDIDRQTKESFRIRQGKDSTFVGFDWNPENLQPAYAMLDKHLQDMPFHAGEIYLQVLTAMLVADFDFEKTLQFLVNYGRDNDTSAAIAGAILGARTGFKKLPDQMKQKVIEVNKEQLGIDLEDLAQKMHAKIIARYQ</sequence>
<evidence type="ECO:0000256" key="1">
    <source>
        <dbReference type="ARBA" id="ARBA00010702"/>
    </source>
</evidence>
<reference evidence="4 5" key="1">
    <citation type="submission" date="2022-01" db="EMBL/GenBank/DDBJ databases">
        <title>Mariniradius saccharolyticus sp. nov., isolated from sediment of a river.</title>
        <authorList>
            <person name="Liu H."/>
        </authorList>
    </citation>
    <scope>NUCLEOTIDE SEQUENCE [LARGE SCALE GENOMIC DNA]</scope>
    <source>
        <strain evidence="4 5">RY-2</strain>
    </source>
</reference>
<dbReference type="PANTHER" id="PTHR16222">
    <property type="entry name" value="ADP-RIBOSYLGLYCOHYDROLASE"/>
    <property type="match status" value="1"/>
</dbReference>
<comment type="similarity">
    <text evidence="1">Belongs to the ADP-ribosylglycohydrolase family.</text>
</comment>
<dbReference type="EMBL" id="JAKEVZ010000011">
    <property type="protein sequence ID" value="MCF1752209.1"/>
    <property type="molecule type" value="Genomic_DNA"/>
</dbReference>
<evidence type="ECO:0000313" key="4">
    <source>
        <dbReference type="EMBL" id="MCF1752209.1"/>
    </source>
</evidence>
<comment type="caution">
    <text evidence="4">The sequence shown here is derived from an EMBL/GenBank/DDBJ whole genome shotgun (WGS) entry which is preliminary data.</text>
</comment>
<accession>A0ABS9BY43</accession>
<feature type="signal peptide" evidence="3">
    <location>
        <begin position="1"/>
        <end position="19"/>
    </location>
</feature>
<organism evidence="4 5">
    <name type="scientific">Mariniradius sediminis</name>
    <dbReference type="NCBI Taxonomy" id="2909237"/>
    <lineage>
        <taxon>Bacteria</taxon>
        <taxon>Pseudomonadati</taxon>
        <taxon>Bacteroidota</taxon>
        <taxon>Cytophagia</taxon>
        <taxon>Cytophagales</taxon>
        <taxon>Cyclobacteriaceae</taxon>
        <taxon>Mariniradius</taxon>
    </lineage>
</organism>
<keyword evidence="5" id="KW-1185">Reference proteome</keyword>
<dbReference type="Proteomes" id="UP001201449">
    <property type="component" value="Unassembled WGS sequence"/>
</dbReference>
<dbReference type="PANTHER" id="PTHR16222:SF24">
    <property type="entry name" value="ADP-RIBOSYLHYDROLASE ARH3"/>
    <property type="match status" value="1"/>
</dbReference>
<dbReference type="RefSeq" id="WP_234862117.1">
    <property type="nucleotide sequence ID" value="NZ_JAKEVZ010000011.1"/>
</dbReference>
<keyword evidence="3" id="KW-0732">Signal</keyword>
<proteinExistence type="inferred from homology"/>
<evidence type="ECO:0000313" key="5">
    <source>
        <dbReference type="Proteomes" id="UP001201449"/>
    </source>
</evidence>